<feature type="transmembrane region" description="Helical" evidence="2">
    <location>
        <begin position="135"/>
        <end position="156"/>
    </location>
</feature>
<evidence type="ECO:0000256" key="1">
    <source>
        <dbReference type="SAM" id="MobiDB-lite"/>
    </source>
</evidence>
<reference evidence="3 4" key="1">
    <citation type="submission" date="2019-07" db="EMBL/GenBank/DDBJ databases">
        <title>Whole genome shotgun sequence of Terrabacter aerolatus NBRC 106305.</title>
        <authorList>
            <person name="Hosoyama A."/>
            <person name="Uohara A."/>
            <person name="Ohji S."/>
            <person name="Ichikawa N."/>
        </authorList>
    </citation>
    <scope>NUCLEOTIDE SEQUENCE [LARGE SCALE GENOMIC DNA]</scope>
    <source>
        <strain evidence="3 4">NBRC 106305</strain>
    </source>
</reference>
<feature type="region of interest" description="Disordered" evidence="1">
    <location>
        <begin position="1"/>
        <end position="26"/>
    </location>
</feature>
<dbReference type="EMBL" id="BJYX01000014">
    <property type="protein sequence ID" value="GEO30860.1"/>
    <property type="molecule type" value="Genomic_DNA"/>
</dbReference>
<feature type="transmembrane region" description="Helical" evidence="2">
    <location>
        <begin position="57"/>
        <end position="77"/>
    </location>
</feature>
<evidence type="ECO:0000256" key="2">
    <source>
        <dbReference type="SAM" id="Phobius"/>
    </source>
</evidence>
<dbReference type="AlphaFoldDB" id="A0A512D3L3"/>
<name>A0A512D3L3_9MICO</name>
<dbReference type="Proteomes" id="UP000321534">
    <property type="component" value="Unassembled WGS sequence"/>
</dbReference>
<organism evidence="3 4">
    <name type="scientific">Terrabacter aerolatus</name>
    <dbReference type="NCBI Taxonomy" id="422442"/>
    <lineage>
        <taxon>Bacteria</taxon>
        <taxon>Bacillati</taxon>
        <taxon>Actinomycetota</taxon>
        <taxon>Actinomycetes</taxon>
        <taxon>Micrococcales</taxon>
        <taxon>Intrasporangiaceae</taxon>
        <taxon>Terrabacter</taxon>
    </lineage>
</organism>
<protein>
    <submittedName>
        <fullName evidence="3">Uncharacterized protein</fullName>
    </submittedName>
</protein>
<sequence>MGSIAPGRHAGRMTTSTLIPARPGGTATADTAYEAYAVSPTSATEVASPTRAVVDRVPLLALLAPLVLFTHGIVSWVDGLDSLDDTGVLGGLGGLEAAREEGALSVAAGILLVASVSGFAWLTVALGARLRYLPLALPTAVLAAFGAGATGAVWVGHVTGLLGDTVPAALSSGGAVLTGVALAVVLVALAVEGRLPVGSVVVAAVAAGVLLLPWGLEPLGAVLLLIASGPLTRQPEVG</sequence>
<feature type="transmembrane region" description="Helical" evidence="2">
    <location>
        <begin position="197"/>
        <end position="216"/>
    </location>
</feature>
<feature type="transmembrane region" description="Helical" evidence="2">
    <location>
        <begin position="103"/>
        <end position="128"/>
    </location>
</feature>
<feature type="transmembrane region" description="Helical" evidence="2">
    <location>
        <begin position="168"/>
        <end position="190"/>
    </location>
</feature>
<gene>
    <name evidence="3" type="ORF">TAE01_26700</name>
</gene>
<proteinExistence type="predicted"/>
<keyword evidence="2" id="KW-0472">Membrane</keyword>
<evidence type="ECO:0000313" key="4">
    <source>
        <dbReference type="Proteomes" id="UP000321534"/>
    </source>
</evidence>
<keyword evidence="4" id="KW-1185">Reference proteome</keyword>
<evidence type="ECO:0000313" key="3">
    <source>
        <dbReference type="EMBL" id="GEO30860.1"/>
    </source>
</evidence>
<keyword evidence="2" id="KW-0812">Transmembrane</keyword>
<comment type="caution">
    <text evidence="3">The sequence shown here is derived from an EMBL/GenBank/DDBJ whole genome shotgun (WGS) entry which is preliminary data.</text>
</comment>
<keyword evidence="2" id="KW-1133">Transmembrane helix</keyword>
<accession>A0A512D3L3</accession>